<dbReference type="KEGG" id="dfa:DFA_03110"/>
<dbReference type="OMA" id="MINFAND"/>
<evidence type="ECO:0000256" key="4">
    <source>
        <dbReference type="SAM" id="Phobius"/>
    </source>
</evidence>
<evidence type="ECO:0000256" key="3">
    <source>
        <dbReference type="SAM" id="MobiDB-lite"/>
    </source>
</evidence>
<dbReference type="PANTHER" id="PTHR10858:SF23">
    <property type="entry name" value="DEOXYRIBONUCLEASE II"/>
    <property type="match status" value="1"/>
</dbReference>
<dbReference type="OrthoDB" id="23400at2759"/>
<accession>F4PGN1</accession>
<dbReference type="AlphaFoldDB" id="F4PGN1"/>
<name>F4PGN1_CACFS</name>
<comment type="similarity">
    <text evidence="1">Belongs to the DNase II family.</text>
</comment>
<dbReference type="Proteomes" id="UP000007797">
    <property type="component" value="Unassembled WGS sequence"/>
</dbReference>
<dbReference type="PANTHER" id="PTHR10858">
    <property type="entry name" value="DEOXYRIBONUCLEASE II"/>
    <property type="match status" value="1"/>
</dbReference>
<keyword evidence="2" id="KW-0378">Hydrolase</keyword>
<feature type="compositionally biased region" description="Low complexity" evidence="3">
    <location>
        <begin position="731"/>
        <end position="750"/>
    </location>
</feature>
<feature type="region of interest" description="Disordered" evidence="3">
    <location>
        <begin position="731"/>
        <end position="777"/>
    </location>
</feature>
<sequence length="777" mass="87652">MTNHVKGLGHLGHPSHGLQNDSCNIGEQVNTLQSSFHSLVDDLSCKLVCEKGRSRMTTFISFPIGSVSAISCLNPAGEDVAWWIHLSDLCGSSVETMYGKGLYFDSSLDEPVTTKGKHFTNLVESHLELVENTNGERLGNDVKYPRTSEIGCEDDNELISIEWFHELAKGPANPYDKDSDFKEGHIKMLLVQDNSDDTGYHISHSMRMPDKQGFKSFEKASINPSQHAFCNTLTSAADLEHIVKILKETKARPGPSNIEDCPSFVHVKKLAEDPLAKECDDKFFEKSQSIDVRDKGRRRGTKMVSTILSEAWAHDITKNHCMVRKGSDPAGPVKLGSFEVFSFHYRIYLILIIFIFIYHWPCVGGRKKTRCRDYRNPSWGFLKQHPDDEINDDNYEILGQCYAQRFGIATKTGDDDKIVAQTPLKIEGPKEKVEKESPLFCRQEADKLKRLEPLNSCNRVQICSFNDIGLDPWLVVAKHYDKIFYVSTDQVSFPSLFGPTYGVAVIDSWNKYFAEATLKTLEGQDDEQQDDDEELDQDDLVQSQQNDDDDDDEEIEGLEDDEDENAPINDVTKKLRKTHEKIMISEDGTIFCLGDSNRNDFSVHHAGSIYCMQSTDDNKIKLLSDLVLKMISGYNAYRQLQFDKKTMPPISKDRKCLANVAGVFYALDVVSPAMQFKNIFGKTKIIGNKAKIESISKSVTDANEMIDRTIGVPPSSTKSRKLLREYEKQQQEAQQQQAQQLQQGNLQVQGAIRTPTVNSRSSGPYGNSGRQTRNNRN</sequence>
<dbReference type="GeneID" id="14876994"/>
<keyword evidence="4" id="KW-0812">Transmembrane</keyword>
<organism evidence="5 6">
    <name type="scientific">Cavenderia fasciculata</name>
    <name type="common">Slime mold</name>
    <name type="synonym">Dictyostelium fasciculatum</name>
    <dbReference type="NCBI Taxonomy" id="261658"/>
    <lineage>
        <taxon>Eukaryota</taxon>
        <taxon>Amoebozoa</taxon>
        <taxon>Evosea</taxon>
        <taxon>Eumycetozoa</taxon>
        <taxon>Dictyostelia</taxon>
        <taxon>Acytosteliales</taxon>
        <taxon>Cavenderiaceae</taxon>
        <taxon>Cavenderia</taxon>
    </lineage>
</organism>
<keyword evidence="4" id="KW-1133">Transmembrane helix</keyword>
<reference evidence="6" key="1">
    <citation type="journal article" date="2011" name="Genome Res.">
        <title>Phylogeny-wide analysis of social amoeba genomes highlights ancient origins for complex intercellular communication.</title>
        <authorList>
            <person name="Heidel A.J."/>
            <person name="Lawal H.M."/>
            <person name="Felder M."/>
            <person name="Schilde C."/>
            <person name="Helps N.R."/>
            <person name="Tunggal B."/>
            <person name="Rivero F."/>
            <person name="John U."/>
            <person name="Schleicher M."/>
            <person name="Eichinger L."/>
            <person name="Platzer M."/>
            <person name="Noegel A.A."/>
            <person name="Schaap P."/>
            <person name="Gloeckner G."/>
        </authorList>
    </citation>
    <scope>NUCLEOTIDE SEQUENCE [LARGE SCALE GENOMIC DNA]</scope>
    <source>
        <strain evidence="6">SH3</strain>
    </source>
</reference>
<gene>
    <name evidence="5" type="ORF">DFA_03110</name>
</gene>
<feature type="compositionally biased region" description="Acidic residues" evidence="3">
    <location>
        <begin position="546"/>
        <end position="565"/>
    </location>
</feature>
<dbReference type="Pfam" id="PF03265">
    <property type="entry name" value="DNase_II"/>
    <property type="match status" value="2"/>
</dbReference>
<keyword evidence="6" id="KW-1185">Reference proteome</keyword>
<evidence type="ECO:0000256" key="2">
    <source>
        <dbReference type="ARBA" id="ARBA00022801"/>
    </source>
</evidence>
<evidence type="ECO:0000313" key="6">
    <source>
        <dbReference type="Proteomes" id="UP000007797"/>
    </source>
</evidence>
<proteinExistence type="inferred from homology"/>
<dbReference type="InterPro" id="IPR004947">
    <property type="entry name" value="DNase_II"/>
</dbReference>
<feature type="transmembrane region" description="Helical" evidence="4">
    <location>
        <begin position="343"/>
        <end position="360"/>
    </location>
</feature>
<dbReference type="RefSeq" id="XP_004362716.1">
    <property type="nucleotide sequence ID" value="XM_004362659.1"/>
</dbReference>
<feature type="region of interest" description="Disordered" evidence="3">
    <location>
        <begin position="521"/>
        <end position="571"/>
    </location>
</feature>
<feature type="compositionally biased region" description="Polar residues" evidence="3">
    <location>
        <begin position="755"/>
        <end position="777"/>
    </location>
</feature>
<evidence type="ECO:0000256" key="1">
    <source>
        <dbReference type="ARBA" id="ARBA00007527"/>
    </source>
</evidence>
<feature type="compositionally biased region" description="Acidic residues" evidence="3">
    <location>
        <begin position="523"/>
        <end position="539"/>
    </location>
</feature>
<protein>
    <submittedName>
        <fullName evidence="5">Uncharacterized protein</fullName>
    </submittedName>
</protein>
<keyword evidence="4" id="KW-0472">Membrane</keyword>
<dbReference type="EMBL" id="GL883006">
    <property type="protein sequence ID" value="EGG24865.1"/>
    <property type="molecule type" value="Genomic_DNA"/>
</dbReference>
<evidence type="ECO:0000313" key="5">
    <source>
        <dbReference type="EMBL" id="EGG24865.1"/>
    </source>
</evidence>
<dbReference type="GO" id="GO:0004531">
    <property type="term" value="F:deoxyribonuclease II activity"/>
    <property type="evidence" value="ECO:0007669"/>
    <property type="project" value="InterPro"/>
</dbReference>